<organism evidence="3 4">
    <name type="scientific">Rhizobium leguminosarum bv. trifolii (strain WSM1325)</name>
    <dbReference type="NCBI Taxonomy" id="395491"/>
    <lineage>
        <taxon>Bacteria</taxon>
        <taxon>Pseudomonadati</taxon>
        <taxon>Pseudomonadota</taxon>
        <taxon>Alphaproteobacteria</taxon>
        <taxon>Hyphomicrobiales</taxon>
        <taxon>Rhizobiaceae</taxon>
        <taxon>Rhizobium/Agrobacterium group</taxon>
        <taxon>Rhizobium</taxon>
    </lineage>
</organism>
<proteinExistence type="predicted"/>
<feature type="transmembrane region" description="Helical" evidence="1">
    <location>
        <begin position="446"/>
        <end position="465"/>
    </location>
</feature>
<evidence type="ECO:0000313" key="4">
    <source>
        <dbReference type="Proteomes" id="UP000002256"/>
    </source>
</evidence>
<evidence type="ECO:0000256" key="1">
    <source>
        <dbReference type="SAM" id="Phobius"/>
    </source>
</evidence>
<dbReference type="KEGG" id="rlg:Rleg_0574"/>
<name>C6B2Q8_RHILS</name>
<dbReference type="Pfam" id="PF20990">
    <property type="entry name" value="DUF2207_C"/>
    <property type="match status" value="1"/>
</dbReference>
<dbReference type="AlphaFoldDB" id="C6B2Q8"/>
<keyword evidence="1" id="KW-1133">Transmembrane helix</keyword>
<evidence type="ECO:0000259" key="2">
    <source>
        <dbReference type="Pfam" id="PF20990"/>
    </source>
</evidence>
<feature type="transmembrane region" description="Helical" evidence="1">
    <location>
        <begin position="514"/>
        <end position="532"/>
    </location>
</feature>
<feature type="transmembrane region" description="Helical" evidence="1">
    <location>
        <begin position="485"/>
        <end position="508"/>
    </location>
</feature>
<dbReference type="Proteomes" id="UP000002256">
    <property type="component" value="Chromosome"/>
</dbReference>
<sequence length="607" mass="67660">MASVSLLKSGILYFKLLYENSAPRMLRLLAWPILCAMLFVLTSCSNFDKEFTVYSANTTIEVYTDGSAFVSEHFDILVKKAENYGGVYVDIPQRFTDASGGVHWRDFELAAARRDGIDEYYFKENNVPGYSVYIGAEHCKSCSADLLTGVTKIQIAYWLGRLVRQEGDHEVLFLPAYMGRVHGQGAKKTLTLKLPPGGTVRPSQQDRAAGYDITRSAPNEILVSIPVGKADRKLPDIEIEYPAGTFVTVTSGERVQWWLSDHFLPFISILGPLIAGLFVLMRLGQGWRLPAPSIAGDSKKTESISPALAAYVFWNWKPDTAKAAFMASVCHLATKRLLRISGLGENAEASDLSARQVRKKGKVARARWYGLPAVTRSVFGRIEGERPVNDRRTVVYALYGFERDLHQIVAEEYWKVRGGADRAALTTSATILVLGIATAYLSGLLIFSAAICGILLIVFLVVTMFRHPERFPVATGTSEQFKQAISLFVGLPAILIVALCYIGTTEVIGEQQPYLVAILLHIAGIIAVLAMLRMPTSKQRQIRNHILSLHRYFHGEIDGPPMSIECYEHHLPFAVALGVEQRWTERFNLWRESEKMDAYAPDWRISS</sequence>
<protein>
    <recommendedName>
        <fullName evidence="2">Predicted membrane protein YciQ-like C-terminal domain-containing protein</fullName>
    </recommendedName>
</protein>
<evidence type="ECO:0000313" key="3">
    <source>
        <dbReference type="EMBL" id="ACS54878.1"/>
    </source>
</evidence>
<dbReference type="EMBL" id="CP001622">
    <property type="protein sequence ID" value="ACS54878.1"/>
    <property type="molecule type" value="Genomic_DNA"/>
</dbReference>
<dbReference type="HOGENOM" id="CLU_449683_0_0_5"/>
<accession>C6B2Q8</accession>
<keyword evidence="1" id="KW-0812">Transmembrane</keyword>
<dbReference type="InterPro" id="IPR048389">
    <property type="entry name" value="YciQ-like_C"/>
</dbReference>
<gene>
    <name evidence="3" type="ordered locus">Rleg_0574</name>
</gene>
<feature type="domain" description="Predicted membrane protein YciQ-like C-terminal" evidence="2">
    <location>
        <begin position="489"/>
        <end position="587"/>
    </location>
</feature>
<reference evidence="3 4" key="1">
    <citation type="journal article" date="2010" name="Stand. Genomic Sci.">
        <title>Complete genome sequence of Rhizobium leguminosarum bv. trifolii strain WSM1325, an effective microsymbiont of annual Mediterranean clovers.</title>
        <authorList>
            <person name="Reeve W."/>
            <person name="O'Hara G."/>
            <person name="Chain P."/>
            <person name="Ardley J."/>
            <person name="Brau L."/>
            <person name="Nandesena K."/>
            <person name="Tiwari R."/>
            <person name="Copeland A."/>
            <person name="Nolan M."/>
            <person name="Han C."/>
            <person name="Brettin T."/>
            <person name="Land M."/>
            <person name="Ovchinikova G."/>
            <person name="Ivanova N."/>
            <person name="Mavromatis K."/>
            <person name="Markowitz V."/>
            <person name="Kyrpides N."/>
            <person name="Melino V."/>
            <person name="Denton M."/>
            <person name="Yates R."/>
            <person name="Howieson J."/>
        </authorList>
    </citation>
    <scope>NUCLEOTIDE SEQUENCE [LARGE SCALE GENOMIC DNA]</scope>
    <source>
        <strain evidence="3 4">WSM1325</strain>
    </source>
</reference>
<keyword evidence="1" id="KW-0472">Membrane</keyword>